<feature type="transmembrane region" description="Helical" evidence="1">
    <location>
        <begin position="83"/>
        <end position="104"/>
    </location>
</feature>
<reference evidence="2" key="1">
    <citation type="submission" date="2023-04" db="EMBL/GenBank/DDBJ databases">
        <authorList>
            <consortium name="ELIXIR-Norway"/>
        </authorList>
    </citation>
    <scope>NUCLEOTIDE SEQUENCE [LARGE SCALE GENOMIC DNA]</scope>
</reference>
<keyword evidence="1" id="KW-1133">Transmembrane helix</keyword>
<evidence type="ECO:0000313" key="2">
    <source>
        <dbReference type="EMBL" id="CAI9160101.1"/>
    </source>
</evidence>
<gene>
    <name evidence="2" type="ORF">MRATA1EN1_LOCUS9063</name>
</gene>
<feature type="transmembrane region" description="Helical" evidence="1">
    <location>
        <begin position="44"/>
        <end position="71"/>
    </location>
</feature>
<sequence>MMLAKTKVRSYHSCLVSKTLQGHPVSLSRICVLSRVSKPSRRALLHLCAGSSHCSPSCCFCTAALASSLFLTSTKHVHASAPLHWLCPLAEMLFIGMAVCLIAVRSQ</sequence>
<name>A0ABN8YHL8_RANTA</name>
<evidence type="ECO:0000256" key="1">
    <source>
        <dbReference type="SAM" id="Phobius"/>
    </source>
</evidence>
<proteinExistence type="predicted"/>
<dbReference type="Proteomes" id="UP001176941">
    <property type="component" value="Chromosome 2"/>
</dbReference>
<keyword evidence="1" id="KW-0812">Transmembrane</keyword>
<organism evidence="2 3">
    <name type="scientific">Rangifer tarandus platyrhynchus</name>
    <name type="common">Svalbard reindeer</name>
    <dbReference type="NCBI Taxonomy" id="3082113"/>
    <lineage>
        <taxon>Eukaryota</taxon>
        <taxon>Metazoa</taxon>
        <taxon>Chordata</taxon>
        <taxon>Craniata</taxon>
        <taxon>Vertebrata</taxon>
        <taxon>Euteleostomi</taxon>
        <taxon>Mammalia</taxon>
        <taxon>Eutheria</taxon>
        <taxon>Laurasiatheria</taxon>
        <taxon>Artiodactyla</taxon>
        <taxon>Ruminantia</taxon>
        <taxon>Pecora</taxon>
        <taxon>Cervidae</taxon>
        <taxon>Odocoileinae</taxon>
        <taxon>Rangifer</taxon>
    </lineage>
</organism>
<evidence type="ECO:0000313" key="3">
    <source>
        <dbReference type="Proteomes" id="UP001176941"/>
    </source>
</evidence>
<dbReference type="EMBL" id="OX459938">
    <property type="protein sequence ID" value="CAI9160101.1"/>
    <property type="molecule type" value="Genomic_DNA"/>
</dbReference>
<accession>A0ABN8YHL8</accession>
<keyword evidence="3" id="KW-1185">Reference proteome</keyword>
<protein>
    <submittedName>
        <fullName evidence="2">Uncharacterized protein</fullName>
    </submittedName>
</protein>
<keyword evidence="1" id="KW-0472">Membrane</keyword>